<dbReference type="PANTHER" id="PTHR42711:SF5">
    <property type="entry name" value="ABC TRANSPORTER ATP-BINDING PROTEIN NATA"/>
    <property type="match status" value="1"/>
</dbReference>
<evidence type="ECO:0000259" key="7">
    <source>
        <dbReference type="PROSITE" id="PS50893"/>
    </source>
</evidence>
<dbReference type="SUPFAM" id="SSF52540">
    <property type="entry name" value="P-loop containing nucleoside triphosphate hydrolases"/>
    <property type="match status" value="1"/>
</dbReference>
<dbReference type="EMBL" id="PPCV01000006">
    <property type="protein sequence ID" value="RXW31746.1"/>
    <property type="molecule type" value="Genomic_DNA"/>
</dbReference>
<keyword evidence="5" id="KW-0067">ATP-binding</keyword>
<dbReference type="GO" id="GO:0005524">
    <property type="term" value="F:ATP binding"/>
    <property type="evidence" value="ECO:0007669"/>
    <property type="project" value="UniProtKB-KW"/>
</dbReference>
<comment type="caution">
    <text evidence="8">The sequence shown here is derived from an EMBL/GenBank/DDBJ whole genome shotgun (WGS) entry which is preliminary data.</text>
</comment>
<dbReference type="PROSITE" id="PS00211">
    <property type="entry name" value="ABC_TRANSPORTER_1"/>
    <property type="match status" value="1"/>
</dbReference>
<evidence type="ECO:0000256" key="5">
    <source>
        <dbReference type="ARBA" id="ARBA00022840"/>
    </source>
</evidence>
<dbReference type="Gene3D" id="3.40.50.300">
    <property type="entry name" value="P-loop containing nucleotide triphosphate hydrolases"/>
    <property type="match status" value="1"/>
</dbReference>
<gene>
    <name evidence="8" type="ORF">C1706_09235</name>
</gene>
<keyword evidence="4" id="KW-0547">Nucleotide-binding</keyword>
<dbReference type="InterPro" id="IPR003439">
    <property type="entry name" value="ABC_transporter-like_ATP-bd"/>
</dbReference>
<dbReference type="InterPro" id="IPR027417">
    <property type="entry name" value="P-loop_NTPase"/>
</dbReference>
<dbReference type="SMART" id="SM00382">
    <property type="entry name" value="AAA"/>
    <property type="match status" value="1"/>
</dbReference>
<accession>A0A4Q2EGJ3</accession>
<dbReference type="InterPro" id="IPR050763">
    <property type="entry name" value="ABC_transporter_ATP-binding"/>
</dbReference>
<evidence type="ECO:0000313" key="8">
    <source>
        <dbReference type="EMBL" id="RXW31746.1"/>
    </source>
</evidence>
<dbReference type="PROSITE" id="PS50893">
    <property type="entry name" value="ABC_TRANSPORTER_2"/>
    <property type="match status" value="1"/>
</dbReference>
<dbReference type="GO" id="GO:0005886">
    <property type="term" value="C:plasma membrane"/>
    <property type="evidence" value="ECO:0007669"/>
    <property type="project" value="UniProtKB-SubCell"/>
</dbReference>
<name>A0A4Q2EGJ3_9ACTN</name>
<dbReference type="AlphaFoldDB" id="A0A4Q2EGJ3"/>
<evidence type="ECO:0000256" key="4">
    <source>
        <dbReference type="ARBA" id="ARBA00022741"/>
    </source>
</evidence>
<dbReference type="GO" id="GO:0046677">
    <property type="term" value="P:response to antibiotic"/>
    <property type="evidence" value="ECO:0007669"/>
    <property type="project" value="UniProtKB-KW"/>
</dbReference>
<comment type="similarity">
    <text evidence="2">Belongs to the ABC transporter superfamily.</text>
</comment>
<dbReference type="PANTHER" id="PTHR42711">
    <property type="entry name" value="ABC TRANSPORTER ATP-BINDING PROTEIN"/>
    <property type="match status" value="1"/>
</dbReference>
<sequence>MAVNNAPHPVVCARLEGVLFGYRRGVRVFDGLDLEIPGGRTVLLGPNGAGKTTLLGLLTGPLVPRRGRVCLTGGQSARGRWARSHVGHLPQSVTPVRGLTVVEQIAFAGWLKGMRRAQAAAAASEWVMRLDLDDVARRPASALSGGQRRRMGLASALVHAPDIAILDEPTAGLDPAQRWKFRELLSELASSIPSWIVSTHDVEDLSENYDHCVVLGRDPWSGTPAELAGLVAAGPRRYERACAELM</sequence>
<reference evidence="8 9" key="1">
    <citation type="submission" date="2018-01" db="EMBL/GenBank/DDBJ databases">
        <title>Lactibacter flavus gen. nov., sp. nov., a novel bacterium of the family Propionibacteriaceae isolated from raw milk and dairy products.</title>
        <authorList>
            <person name="Wenning M."/>
            <person name="Breitenwieser F."/>
            <person name="Huptas C."/>
            <person name="von Neubeck M."/>
            <person name="Busse H.-J."/>
            <person name="Scherer S."/>
        </authorList>
    </citation>
    <scope>NUCLEOTIDE SEQUENCE [LARGE SCALE GENOMIC DNA]</scope>
    <source>
        <strain evidence="8 9">VG341</strain>
    </source>
</reference>
<keyword evidence="9" id="KW-1185">Reference proteome</keyword>
<dbReference type="InterPro" id="IPR017871">
    <property type="entry name" value="ABC_transporter-like_CS"/>
</dbReference>
<proteinExistence type="inferred from homology"/>
<feature type="domain" description="ABC transporter" evidence="7">
    <location>
        <begin position="13"/>
        <end position="240"/>
    </location>
</feature>
<organism evidence="8 9">
    <name type="scientific">Propioniciclava flava</name>
    <dbReference type="NCBI Taxonomy" id="2072026"/>
    <lineage>
        <taxon>Bacteria</taxon>
        <taxon>Bacillati</taxon>
        <taxon>Actinomycetota</taxon>
        <taxon>Actinomycetes</taxon>
        <taxon>Propionibacteriales</taxon>
        <taxon>Propionibacteriaceae</taxon>
        <taxon>Propioniciclava</taxon>
    </lineage>
</organism>
<keyword evidence="6" id="KW-0046">Antibiotic resistance</keyword>
<dbReference type="InterPro" id="IPR003593">
    <property type="entry name" value="AAA+_ATPase"/>
</dbReference>
<evidence type="ECO:0000256" key="2">
    <source>
        <dbReference type="ARBA" id="ARBA00005417"/>
    </source>
</evidence>
<dbReference type="Pfam" id="PF00005">
    <property type="entry name" value="ABC_tran"/>
    <property type="match status" value="1"/>
</dbReference>
<evidence type="ECO:0000256" key="1">
    <source>
        <dbReference type="ARBA" id="ARBA00004202"/>
    </source>
</evidence>
<dbReference type="RefSeq" id="WP_129458964.1">
    <property type="nucleotide sequence ID" value="NZ_PPCV01000006.1"/>
</dbReference>
<dbReference type="GO" id="GO:0016887">
    <property type="term" value="F:ATP hydrolysis activity"/>
    <property type="evidence" value="ECO:0007669"/>
    <property type="project" value="InterPro"/>
</dbReference>
<keyword evidence="3" id="KW-0813">Transport</keyword>
<dbReference type="OrthoDB" id="9804819at2"/>
<evidence type="ECO:0000313" key="9">
    <source>
        <dbReference type="Proteomes" id="UP000290624"/>
    </source>
</evidence>
<comment type="subcellular location">
    <subcellularLocation>
        <location evidence="1">Cell membrane</location>
        <topology evidence="1">Peripheral membrane protein</topology>
    </subcellularLocation>
</comment>
<evidence type="ECO:0000256" key="3">
    <source>
        <dbReference type="ARBA" id="ARBA00022448"/>
    </source>
</evidence>
<evidence type="ECO:0000256" key="6">
    <source>
        <dbReference type="ARBA" id="ARBA00023251"/>
    </source>
</evidence>
<dbReference type="Proteomes" id="UP000290624">
    <property type="component" value="Unassembled WGS sequence"/>
</dbReference>
<protein>
    <recommendedName>
        <fullName evidence="7">ABC transporter domain-containing protein</fullName>
    </recommendedName>
</protein>